<feature type="domain" description="Reverse transcriptase" evidence="1">
    <location>
        <begin position="1"/>
        <end position="110"/>
    </location>
</feature>
<reference evidence="2" key="1">
    <citation type="submission" date="2017-05" db="UniProtKB">
        <authorList>
            <consortium name="EnsemblMetazoa"/>
        </authorList>
    </citation>
    <scope>IDENTIFICATION</scope>
</reference>
<organism evidence="2">
    <name type="scientific">Amphimedon queenslandica</name>
    <name type="common">Sponge</name>
    <dbReference type="NCBI Taxonomy" id="400682"/>
    <lineage>
        <taxon>Eukaryota</taxon>
        <taxon>Metazoa</taxon>
        <taxon>Porifera</taxon>
        <taxon>Demospongiae</taxon>
        <taxon>Heteroscleromorpha</taxon>
        <taxon>Haplosclerida</taxon>
        <taxon>Niphatidae</taxon>
        <taxon>Amphimedon</taxon>
    </lineage>
</organism>
<dbReference type="Gene3D" id="3.10.10.10">
    <property type="entry name" value="HIV Type 1 Reverse Transcriptase, subunit A, domain 1"/>
    <property type="match status" value="1"/>
</dbReference>
<dbReference type="PANTHER" id="PTHR37984">
    <property type="entry name" value="PROTEIN CBG26694"/>
    <property type="match status" value="1"/>
</dbReference>
<sequence length="110" mass="12573">MNGGKHFTKIDLAQAYNQVTLEEESKELTTINAHKGLYQWTRLPYGVASSPAIFQGTMDKVLLGLNEQVWHLDDKLITGDMEEQHKSNTEEVMSRFKKYGLRARSTEVTQ</sequence>
<dbReference type="CDD" id="cd01647">
    <property type="entry name" value="RT_LTR"/>
    <property type="match status" value="1"/>
</dbReference>
<dbReference type="InParanoid" id="A0A1X7UUF7"/>
<dbReference type="STRING" id="400682.A0A1X7UUF7"/>
<accession>A0A1X7UUF7</accession>
<dbReference type="InterPro" id="IPR043128">
    <property type="entry name" value="Rev_trsase/Diguanyl_cyclase"/>
</dbReference>
<dbReference type="InterPro" id="IPR050951">
    <property type="entry name" value="Retrovirus_Pol_polyprotein"/>
</dbReference>
<dbReference type="PANTHER" id="PTHR37984:SF5">
    <property type="entry name" value="PROTEIN NYNRIN-LIKE"/>
    <property type="match status" value="1"/>
</dbReference>
<evidence type="ECO:0000313" key="2">
    <source>
        <dbReference type="EnsemblMetazoa" id="Aqu2.1.31301_001"/>
    </source>
</evidence>
<dbReference type="InterPro" id="IPR043502">
    <property type="entry name" value="DNA/RNA_pol_sf"/>
</dbReference>
<proteinExistence type="predicted"/>
<name>A0A1X7UUF7_AMPQE</name>
<protein>
    <recommendedName>
        <fullName evidence="1">Reverse transcriptase domain-containing protein</fullName>
    </recommendedName>
</protein>
<dbReference type="SUPFAM" id="SSF56672">
    <property type="entry name" value="DNA/RNA polymerases"/>
    <property type="match status" value="1"/>
</dbReference>
<evidence type="ECO:0000259" key="1">
    <source>
        <dbReference type="PROSITE" id="PS50878"/>
    </source>
</evidence>
<dbReference type="EnsemblMetazoa" id="Aqu2.1.31301_001">
    <property type="protein sequence ID" value="Aqu2.1.31301_001"/>
    <property type="gene ID" value="Aqu2.1.31301"/>
</dbReference>
<dbReference type="eggNOG" id="KOG0017">
    <property type="taxonomic scope" value="Eukaryota"/>
</dbReference>
<dbReference type="Pfam" id="PF00078">
    <property type="entry name" value="RVT_1"/>
    <property type="match status" value="1"/>
</dbReference>
<dbReference type="PROSITE" id="PS50878">
    <property type="entry name" value="RT_POL"/>
    <property type="match status" value="1"/>
</dbReference>
<dbReference type="Gene3D" id="3.30.70.270">
    <property type="match status" value="1"/>
</dbReference>
<dbReference type="InterPro" id="IPR000477">
    <property type="entry name" value="RT_dom"/>
</dbReference>
<dbReference type="AlphaFoldDB" id="A0A1X7UUF7"/>
<dbReference type="OMA" id="NTWATSY"/>